<comment type="caution">
    <text evidence="1">The sequence shown here is derived from an EMBL/GenBank/DDBJ whole genome shotgun (WGS) entry which is preliminary data.</text>
</comment>
<sequence>MAFDISATEVEQKVQKSNLQYGGDHPNGTRIMFVNGEIDPWHVESVLDPTNMSDVSVLLVKGASHHTWEGKTLPCIALDNVACERRSAWH</sequence>
<dbReference type="InterPro" id="IPR029058">
    <property type="entry name" value="AB_hydrolase_fold"/>
</dbReference>
<keyword evidence="2" id="KW-1185">Reference proteome</keyword>
<evidence type="ECO:0000313" key="2">
    <source>
        <dbReference type="Proteomes" id="UP001190700"/>
    </source>
</evidence>
<reference evidence="1 2" key="1">
    <citation type="journal article" date="2015" name="Genome Biol. Evol.">
        <title>Comparative Genomics of a Bacterivorous Green Alga Reveals Evolutionary Causalities and Consequences of Phago-Mixotrophic Mode of Nutrition.</title>
        <authorList>
            <person name="Burns J.A."/>
            <person name="Paasch A."/>
            <person name="Narechania A."/>
            <person name="Kim E."/>
        </authorList>
    </citation>
    <scope>NUCLEOTIDE SEQUENCE [LARGE SCALE GENOMIC DNA]</scope>
    <source>
        <strain evidence="1 2">PLY_AMNH</strain>
    </source>
</reference>
<proteinExistence type="predicted"/>
<dbReference type="Proteomes" id="UP001190700">
    <property type="component" value="Unassembled WGS sequence"/>
</dbReference>
<dbReference type="InterPro" id="IPR008758">
    <property type="entry name" value="Peptidase_S28"/>
</dbReference>
<accession>A0AAE0GBK8</accession>
<protein>
    <submittedName>
        <fullName evidence="1">Uncharacterized protein</fullName>
    </submittedName>
</protein>
<dbReference type="AlphaFoldDB" id="A0AAE0GBK8"/>
<dbReference type="GO" id="GO:0006508">
    <property type="term" value="P:proteolysis"/>
    <property type="evidence" value="ECO:0007669"/>
    <property type="project" value="InterPro"/>
</dbReference>
<dbReference type="GO" id="GO:0070008">
    <property type="term" value="F:serine-type exopeptidase activity"/>
    <property type="evidence" value="ECO:0007669"/>
    <property type="project" value="InterPro"/>
</dbReference>
<dbReference type="EMBL" id="LGRX02007394">
    <property type="protein sequence ID" value="KAK3275122.1"/>
    <property type="molecule type" value="Genomic_DNA"/>
</dbReference>
<evidence type="ECO:0000313" key="1">
    <source>
        <dbReference type="EMBL" id="KAK3275122.1"/>
    </source>
</evidence>
<name>A0AAE0GBK8_9CHLO</name>
<dbReference type="Pfam" id="PF05577">
    <property type="entry name" value="Peptidase_S28"/>
    <property type="match status" value="1"/>
</dbReference>
<dbReference type="Gene3D" id="3.40.50.1820">
    <property type="entry name" value="alpha/beta hydrolase"/>
    <property type="match status" value="1"/>
</dbReference>
<organism evidence="1 2">
    <name type="scientific">Cymbomonas tetramitiformis</name>
    <dbReference type="NCBI Taxonomy" id="36881"/>
    <lineage>
        <taxon>Eukaryota</taxon>
        <taxon>Viridiplantae</taxon>
        <taxon>Chlorophyta</taxon>
        <taxon>Pyramimonadophyceae</taxon>
        <taxon>Pyramimonadales</taxon>
        <taxon>Pyramimonadaceae</taxon>
        <taxon>Cymbomonas</taxon>
    </lineage>
</organism>
<gene>
    <name evidence="1" type="ORF">CYMTET_16754</name>
</gene>